<dbReference type="RefSeq" id="WP_023402556.1">
    <property type="nucleotide sequence ID" value="NZ_BAUJ01000003.1"/>
</dbReference>
<dbReference type="eggNOG" id="COG4726">
    <property type="taxonomic scope" value="Bacteria"/>
</dbReference>
<keyword evidence="3" id="KW-1185">Reference proteome</keyword>
<dbReference type="AlphaFoldDB" id="V5FGH2"/>
<comment type="caution">
    <text evidence="2">The sequence shown here is derived from an EMBL/GenBank/DDBJ whole genome shotgun (WGS) entry which is preliminary data.</text>
</comment>
<reference evidence="2 3" key="2">
    <citation type="submission" date="2013-11" db="EMBL/GenBank/DDBJ databases">
        <title>Whole genome shotgun sequence of Vibrio halioticoli NBRC 102217.</title>
        <authorList>
            <person name="Isaki S."/>
            <person name="Kimura A."/>
            <person name="Ohji S."/>
            <person name="Hosoyama A."/>
            <person name="Fujita N."/>
            <person name="Hashimoto M."/>
            <person name="Hosoyama Y."/>
            <person name="Yamazoe A."/>
        </authorList>
    </citation>
    <scope>NUCLEOTIDE SEQUENCE [LARGE SCALE GENOMIC DNA]</scope>
    <source>
        <strain evidence="2 3">NBRC 102217</strain>
    </source>
</reference>
<dbReference type="EMBL" id="BAUJ01000003">
    <property type="protein sequence ID" value="GAD88157.1"/>
    <property type="molecule type" value="Genomic_DNA"/>
</dbReference>
<protein>
    <submittedName>
        <fullName evidence="2">MSHA biogenesis protein MshP</fullName>
    </submittedName>
</protein>
<keyword evidence="1" id="KW-0812">Transmembrane</keyword>
<keyword evidence="1" id="KW-1133">Transmembrane helix</keyword>
<accession>V5FGH2</accession>
<dbReference type="Proteomes" id="UP000017800">
    <property type="component" value="Unassembled WGS sequence"/>
</dbReference>
<dbReference type="OrthoDB" id="6401889at2"/>
<evidence type="ECO:0000313" key="3">
    <source>
        <dbReference type="Proteomes" id="UP000017800"/>
    </source>
</evidence>
<reference evidence="2 3" key="1">
    <citation type="submission" date="2013-10" db="EMBL/GenBank/DDBJ databases">
        <authorList>
            <person name="Ichikawa N."/>
            <person name="Kimura A."/>
            <person name="Ohji S."/>
            <person name="Hosoyama A."/>
            <person name="Fujita N."/>
        </authorList>
    </citation>
    <scope>NUCLEOTIDE SEQUENCE [LARGE SCALE GENOMIC DNA]</scope>
    <source>
        <strain evidence="2 3">NBRC 102217</strain>
    </source>
</reference>
<name>V5FGH2_9VIBR</name>
<evidence type="ECO:0000313" key="2">
    <source>
        <dbReference type="EMBL" id="GAD88157.1"/>
    </source>
</evidence>
<evidence type="ECO:0000256" key="1">
    <source>
        <dbReference type="SAM" id="Phobius"/>
    </source>
</evidence>
<feature type="transmembrane region" description="Helical" evidence="1">
    <location>
        <begin position="16"/>
        <end position="35"/>
    </location>
</feature>
<gene>
    <name evidence="2" type="primary">mshP</name>
    <name evidence="2" type="ORF">VHA01S_003_02330</name>
</gene>
<organism evidence="2 3">
    <name type="scientific">Vibrio halioticoli NBRC 102217</name>
    <dbReference type="NCBI Taxonomy" id="1219072"/>
    <lineage>
        <taxon>Bacteria</taxon>
        <taxon>Pseudomonadati</taxon>
        <taxon>Pseudomonadota</taxon>
        <taxon>Gammaproteobacteria</taxon>
        <taxon>Vibrionales</taxon>
        <taxon>Vibrionaceae</taxon>
        <taxon>Vibrio</taxon>
    </lineage>
</organism>
<proteinExistence type="predicted"/>
<sequence>MYRNNQASMNSQKGNVYIIAVFIIVVLGMLTLNLTRISWSNQDTLTREVLGKQASMLAQSANEWALTYLFPLDGDDDYTTLSTRCDTLGSDAVNATTALVENSGVSCSAPTISCETSPSNIPADMDNIPEELKHLSISSRAICNDGNTFEVERQQTVWVRGVKDE</sequence>
<keyword evidence="1" id="KW-0472">Membrane</keyword>